<sequence>MSSGTYTLLDIPTKVPRVCWSMNIWRTRLLFNYKGLDYKTEWVEYPDIGPRLNQHVLPNEKGPEFTLPAMQMPDGSYIMDSYKIADVIEEKHPEPKVALNTPAQLRFRKSMIGFMNELGPVYVPGVAQKILGDQSLEFFLNTRQEDVGMPLNEYGEKQSPGAFERAEPFAREITALLNETSGPYFLGDTISYTDFMWAAILLFFKCLGTEEYEEVLKRTGDAAAHIKFLEALSPWTERND</sequence>
<evidence type="ECO:0000313" key="3">
    <source>
        <dbReference type="Proteomes" id="UP000034112"/>
    </source>
</evidence>
<dbReference type="Gene3D" id="1.20.1050.10">
    <property type="match status" value="1"/>
</dbReference>
<dbReference type="InterPro" id="IPR036249">
    <property type="entry name" value="Thioredoxin-like_sf"/>
</dbReference>
<name>A0A0F9XQH3_TRIHA</name>
<comment type="caution">
    <text evidence="2">The sequence shown here is derived from an EMBL/GenBank/DDBJ whole genome shotgun (WGS) entry which is preliminary data.</text>
</comment>
<evidence type="ECO:0000313" key="2">
    <source>
        <dbReference type="EMBL" id="KKP06866.1"/>
    </source>
</evidence>
<reference evidence="3" key="1">
    <citation type="journal article" date="2015" name="Genome Announc.">
        <title>Draft whole-genome sequence of the biocontrol agent Trichoderma harzianum T6776.</title>
        <authorList>
            <person name="Baroncelli R."/>
            <person name="Piaggeschi G."/>
            <person name="Fiorini L."/>
            <person name="Bertolini E."/>
            <person name="Zapparata A."/>
            <person name="Pe M.E."/>
            <person name="Sarrocco S."/>
            <person name="Vannacci G."/>
        </authorList>
    </citation>
    <scope>NUCLEOTIDE SEQUENCE [LARGE SCALE GENOMIC DNA]</scope>
    <source>
        <strain evidence="3">T6776</strain>
    </source>
</reference>
<evidence type="ECO:0000259" key="1">
    <source>
        <dbReference type="PROSITE" id="PS50404"/>
    </source>
</evidence>
<dbReference type="Proteomes" id="UP000034112">
    <property type="component" value="Unassembled WGS sequence"/>
</dbReference>
<dbReference type="PROSITE" id="PS50404">
    <property type="entry name" value="GST_NTER"/>
    <property type="match status" value="1"/>
</dbReference>
<dbReference type="InterPro" id="IPR036282">
    <property type="entry name" value="Glutathione-S-Trfase_C_sf"/>
</dbReference>
<dbReference type="OMA" id="MDSYKIA"/>
<dbReference type="Pfam" id="PF13409">
    <property type="entry name" value="GST_N_2"/>
    <property type="match status" value="1"/>
</dbReference>
<dbReference type="SUPFAM" id="SSF47616">
    <property type="entry name" value="GST C-terminal domain-like"/>
    <property type="match status" value="1"/>
</dbReference>
<dbReference type="Gene3D" id="3.40.30.10">
    <property type="entry name" value="Glutaredoxin"/>
    <property type="match status" value="1"/>
</dbReference>
<gene>
    <name evidence="2" type="ORF">THAR02_01063</name>
</gene>
<proteinExistence type="predicted"/>
<dbReference type="SUPFAM" id="SSF52833">
    <property type="entry name" value="Thioredoxin-like"/>
    <property type="match status" value="1"/>
</dbReference>
<dbReference type="EMBL" id="JOKZ01000017">
    <property type="protein sequence ID" value="KKP06866.1"/>
    <property type="molecule type" value="Genomic_DNA"/>
</dbReference>
<protein>
    <recommendedName>
        <fullName evidence="1">GST N-terminal domain-containing protein</fullName>
    </recommendedName>
</protein>
<dbReference type="Pfam" id="PF22041">
    <property type="entry name" value="GST_C_7"/>
    <property type="match status" value="1"/>
</dbReference>
<dbReference type="InterPro" id="IPR004045">
    <property type="entry name" value="Glutathione_S-Trfase_N"/>
</dbReference>
<organism evidence="2 3">
    <name type="scientific">Trichoderma harzianum</name>
    <name type="common">Hypocrea lixii</name>
    <dbReference type="NCBI Taxonomy" id="5544"/>
    <lineage>
        <taxon>Eukaryota</taxon>
        <taxon>Fungi</taxon>
        <taxon>Dikarya</taxon>
        <taxon>Ascomycota</taxon>
        <taxon>Pezizomycotina</taxon>
        <taxon>Sordariomycetes</taxon>
        <taxon>Hypocreomycetidae</taxon>
        <taxon>Hypocreales</taxon>
        <taxon>Hypocreaceae</taxon>
        <taxon>Trichoderma</taxon>
    </lineage>
</organism>
<dbReference type="AlphaFoldDB" id="A0A0F9XQH3"/>
<dbReference type="InterPro" id="IPR054416">
    <property type="entry name" value="GST_UstS-like_C"/>
</dbReference>
<feature type="domain" description="GST N-terminal" evidence="1">
    <location>
        <begin position="11"/>
        <end position="96"/>
    </location>
</feature>
<dbReference type="CDD" id="cd00299">
    <property type="entry name" value="GST_C_family"/>
    <property type="match status" value="1"/>
</dbReference>
<accession>A0A0F9XQH3</accession>
<dbReference type="OrthoDB" id="4951845at2759"/>